<dbReference type="Proteomes" id="UP000179014">
    <property type="component" value="Unassembled WGS sequence"/>
</dbReference>
<keyword evidence="1" id="KW-0472">Membrane</keyword>
<dbReference type="PANTHER" id="PTHR12526:SF630">
    <property type="entry name" value="GLYCOSYLTRANSFERASE"/>
    <property type="match status" value="1"/>
</dbReference>
<dbReference type="AlphaFoldDB" id="A0A1F6BVS5"/>
<dbReference type="SUPFAM" id="SSF53756">
    <property type="entry name" value="UDP-Glycosyltransferase/glycogen phosphorylase"/>
    <property type="match status" value="1"/>
</dbReference>
<protein>
    <recommendedName>
        <fullName evidence="2">Glycosyl transferase family 1 domain-containing protein</fullName>
    </recommendedName>
</protein>
<keyword evidence="1" id="KW-1133">Transmembrane helix</keyword>
<dbReference type="Pfam" id="PF00534">
    <property type="entry name" value="Glycos_transf_1"/>
    <property type="match status" value="1"/>
</dbReference>
<accession>A0A1F6BVS5</accession>
<evidence type="ECO:0000313" key="3">
    <source>
        <dbReference type="EMBL" id="OGG41019.1"/>
    </source>
</evidence>
<organism evidence="3 4">
    <name type="scientific">Candidatus Kaiserbacteria bacterium GWA2_50_9</name>
    <dbReference type="NCBI Taxonomy" id="1798474"/>
    <lineage>
        <taxon>Bacteria</taxon>
        <taxon>Candidatus Kaiseribacteriota</taxon>
    </lineage>
</organism>
<feature type="transmembrane region" description="Helical" evidence="1">
    <location>
        <begin position="74"/>
        <end position="93"/>
    </location>
</feature>
<evidence type="ECO:0000259" key="2">
    <source>
        <dbReference type="Pfam" id="PF00534"/>
    </source>
</evidence>
<dbReference type="CDD" id="cd03801">
    <property type="entry name" value="GT4_PimA-like"/>
    <property type="match status" value="1"/>
</dbReference>
<evidence type="ECO:0000313" key="4">
    <source>
        <dbReference type="Proteomes" id="UP000179014"/>
    </source>
</evidence>
<feature type="domain" description="Glycosyl transferase family 1" evidence="2">
    <location>
        <begin position="189"/>
        <end position="353"/>
    </location>
</feature>
<dbReference type="Gene3D" id="3.40.50.2000">
    <property type="entry name" value="Glycogen Phosphorylase B"/>
    <property type="match status" value="2"/>
</dbReference>
<dbReference type="InterPro" id="IPR001296">
    <property type="entry name" value="Glyco_trans_1"/>
</dbReference>
<evidence type="ECO:0000256" key="1">
    <source>
        <dbReference type="SAM" id="Phobius"/>
    </source>
</evidence>
<gene>
    <name evidence="3" type="ORF">A2118_02120</name>
</gene>
<dbReference type="EMBL" id="MFKN01000018">
    <property type="protein sequence ID" value="OGG41019.1"/>
    <property type="molecule type" value="Genomic_DNA"/>
</dbReference>
<dbReference type="PANTHER" id="PTHR12526">
    <property type="entry name" value="GLYCOSYLTRANSFERASE"/>
    <property type="match status" value="1"/>
</dbReference>
<name>A0A1F6BVS5_9BACT</name>
<proteinExistence type="predicted"/>
<sequence length="382" mass="42941">MKIYYIANARMPTEKGHGIQIAKMCEAFIEKGADLTLVVPRRATDPRSVREYYGLRVEVPLIRLPAIDRYTGGHIGYLVSSLSFMLSCMLFVWQRKRDGEESILYTVDTDAYSSSALALLGQPLFSEMHSAKTSTFAQRILFKSVKGIIAINSIIVSELRQNFPRSRAHYIVEPNGIDLSEFTDIGKRDARTRLGLPQDVSIVLYLGRFFDWKGLEILPKAAIATPSVRWQTVGGTEEDFKRLVHEPSPPNLYFAGGCSYSERIVWFAAADALIVLGTVRDIQSYRYTSPMKLFEYLAAKRPIIASNTPAIREIVSEKEVLFYEPDNAHDLARVAELALTQSSESVSRVEAAKRLGDTSSWHARAERVLVFCTSNVERTDNV</sequence>
<reference evidence="3 4" key="1">
    <citation type="journal article" date="2016" name="Nat. Commun.">
        <title>Thousands of microbial genomes shed light on interconnected biogeochemical processes in an aquifer system.</title>
        <authorList>
            <person name="Anantharaman K."/>
            <person name="Brown C.T."/>
            <person name="Hug L.A."/>
            <person name="Sharon I."/>
            <person name="Castelle C.J."/>
            <person name="Probst A.J."/>
            <person name="Thomas B.C."/>
            <person name="Singh A."/>
            <person name="Wilkins M.J."/>
            <person name="Karaoz U."/>
            <person name="Brodie E.L."/>
            <person name="Williams K.H."/>
            <person name="Hubbard S.S."/>
            <person name="Banfield J.F."/>
        </authorList>
    </citation>
    <scope>NUCLEOTIDE SEQUENCE [LARGE SCALE GENOMIC DNA]</scope>
</reference>
<keyword evidence="1" id="KW-0812">Transmembrane</keyword>
<comment type="caution">
    <text evidence="3">The sequence shown here is derived from an EMBL/GenBank/DDBJ whole genome shotgun (WGS) entry which is preliminary data.</text>
</comment>
<dbReference type="STRING" id="1798474.A2118_02120"/>
<dbReference type="GO" id="GO:0016757">
    <property type="term" value="F:glycosyltransferase activity"/>
    <property type="evidence" value="ECO:0007669"/>
    <property type="project" value="InterPro"/>
</dbReference>